<name>A0AAD6TMZ5_9AGAR</name>
<dbReference type="AlphaFoldDB" id="A0AAD6TMZ5"/>
<organism evidence="2 3">
    <name type="scientific">Mycena belliarum</name>
    <dbReference type="NCBI Taxonomy" id="1033014"/>
    <lineage>
        <taxon>Eukaryota</taxon>
        <taxon>Fungi</taxon>
        <taxon>Dikarya</taxon>
        <taxon>Basidiomycota</taxon>
        <taxon>Agaricomycotina</taxon>
        <taxon>Agaricomycetes</taxon>
        <taxon>Agaricomycetidae</taxon>
        <taxon>Agaricales</taxon>
        <taxon>Marasmiineae</taxon>
        <taxon>Mycenaceae</taxon>
        <taxon>Mycena</taxon>
    </lineage>
</organism>
<comment type="caution">
    <text evidence="2">The sequence shown here is derived from an EMBL/GenBank/DDBJ whole genome shotgun (WGS) entry which is preliminary data.</text>
</comment>
<feature type="region of interest" description="Disordered" evidence="1">
    <location>
        <begin position="180"/>
        <end position="217"/>
    </location>
</feature>
<keyword evidence="3" id="KW-1185">Reference proteome</keyword>
<reference evidence="2" key="1">
    <citation type="submission" date="2023-03" db="EMBL/GenBank/DDBJ databases">
        <title>Massive genome expansion in bonnet fungi (Mycena s.s.) driven by repeated elements and novel gene families across ecological guilds.</title>
        <authorList>
            <consortium name="Lawrence Berkeley National Laboratory"/>
            <person name="Harder C.B."/>
            <person name="Miyauchi S."/>
            <person name="Viragh M."/>
            <person name="Kuo A."/>
            <person name="Thoen E."/>
            <person name="Andreopoulos B."/>
            <person name="Lu D."/>
            <person name="Skrede I."/>
            <person name="Drula E."/>
            <person name="Henrissat B."/>
            <person name="Morin E."/>
            <person name="Kohler A."/>
            <person name="Barry K."/>
            <person name="LaButti K."/>
            <person name="Morin E."/>
            <person name="Salamov A."/>
            <person name="Lipzen A."/>
            <person name="Mereny Z."/>
            <person name="Hegedus B."/>
            <person name="Baldrian P."/>
            <person name="Stursova M."/>
            <person name="Weitz H."/>
            <person name="Taylor A."/>
            <person name="Grigoriev I.V."/>
            <person name="Nagy L.G."/>
            <person name="Martin F."/>
            <person name="Kauserud H."/>
        </authorList>
    </citation>
    <scope>NUCLEOTIDE SEQUENCE</scope>
    <source>
        <strain evidence="2">CBHHK173m</strain>
    </source>
</reference>
<dbReference type="Proteomes" id="UP001222325">
    <property type="component" value="Unassembled WGS sequence"/>
</dbReference>
<feature type="compositionally biased region" description="Polar residues" evidence="1">
    <location>
        <begin position="181"/>
        <end position="194"/>
    </location>
</feature>
<dbReference type="EMBL" id="JARJCN010000151">
    <property type="protein sequence ID" value="KAJ7067746.1"/>
    <property type="molecule type" value="Genomic_DNA"/>
</dbReference>
<evidence type="ECO:0000256" key="1">
    <source>
        <dbReference type="SAM" id="MobiDB-lite"/>
    </source>
</evidence>
<sequence>MLANLQCLTVLENPRVGSSDKPKMFTVDAQIYLNGSVTSLIGCLNWYNEHDFQFPEALGAYKLWIQVDRTFEVHADQYITGLKGPGSSHYKVLIPSTPRYKKQPVPSVNGGVVVTGRITDVERLLDNDNGKPGSVVHFVVDMDTVVFMGYGKGAGADTPRQQCSSCTTAVKTEGTPAQLKFNFSQKLRTPTPSQKQKECGEESTDDKGEGSSKQRSV</sequence>
<proteinExistence type="predicted"/>
<accession>A0AAD6TMZ5</accession>
<evidence type="ECO:0000313" key="3">
    <source>
        <dbReference type="Proteomes" id="UP001222325"/>
    </source>
</evidence>
<gene>
    <name evidence="2" type="ORF">B0H15DRAFT_807453</name>
</gene>
<feature type="compositionally biased region" description="Basic and acidic residues" evidence="1">
    <location>
        <begin position="195"/>
        <end position="217"/>
    </location>
</feature>
<protein>
    <submittedName>
        <fullName evidence="2">Uncharacterized protein</fullName>
    </submittedName>
</protein>
<evidence type="ECO:0000313" key="2">
    <source>
        <dbReference type="EMBL" id="KAJ7067746.1"/>
    </source>
</evidence>